<accession>A0A9P4S1U5</accession>
<comment type="caution">
    <text evidence="2">The sequence shown here is derived from an EMBL/GenBank/DDBJ whole genome shotgun (WGS) entry which is preliminary data.</text>
</comment>
<evidence type="ECO:0000256" key="1">
    <source>
        <dbReference type="SAM" id="MobiDB-lite"/>
    </source>
</evidence>
<evidence type="ECO:0000313" key="2">
    <source>
        <dbReference type="EMBL" id="KAF2834691.1"/>
    </source>
</evidence>
<reference evidence="2" key="1">
    <citation type="journal article" date="2020" name="Stud. Mycol.">
        <title>101 Dothideomycetes genomes: a test case for predicting lifestyles and emergence of pathogens.</title>
        <authorList>
            <person name="Haridas S."/>
            <person name="Albert R."/>
            <person name="Binder M."/>
            <person name="Bloem J."/>
            <person name="Labutti K."/>
            <person name="Salamov A."/>
            <person name="Andreopoulos B."/>
            <person name="Baker S."/>
            <person name="Barry K."/>
            <person name="Bills G."/>
            <person name="Bluhm B."/>
            <person name="Cannon C."/>
            <person name="Castanera R."/>
            <person name="Culley D."/>
            <person name="Daum C."/>
            <person name="Ezra D."/>
            <person name="Gonzalez J."/>
            <person name="Henrissat B."/>
            <person name="Kuo A."/>
            <person name="Liang C."/>
            <person name="Lipzen A."/>
            <person name="Lutzoni F."/>
            <person name="Magnuson J."/>
            <person name="Mondo S."/>
            <person name="Nolan M."/>
            <person name="Ohm R."/>
            <person name="Pangilinan J."/>
            <person name="Park H.-J."/>
            <person name="Ramirez L."/>
            <person name="Alfaro M."/>
            <person name="Sun H."/>
            <person name="Tritt A."/>
            <person name="Yoshinaga Y."/>
            <person name="Zwiers L.-H."/>
            <person name="Turgeon B."/>
            <person name="Goodwin S."/>
            <person name="Spatafora J."/>
            <person name="Crous P."/>
            <person name="Grigoriev I."/>
        </authorList>
    </citation>
    <scope>NUCLEOTIDE SEQUENCE</scope>
    <source>
        <strain evidence="2">CBS 101060</strain>
    </source>
</reference>
<keyword evidence="3" id="KW-1185">Reference proteome</keyword>
<evidence type="ECO:0000313" key="3">
    <source>
        <dbReference type="Proteomes" id="UP000799429"/>
    </source>
</evidence>
<dbReference type="EMBL" id="MU006115">
    <property type="protein sequence ID" value="KAF2834691.1"/>
    <property type="molecule type" value="Genomic_DNA"/>
</dbReference>
<dbReference type="AlphaFoldDB" id="A0A9P4S1U5"/>
<feature type="region of interest" description="Disordered" evidence="1">
    <location>
        <begin position="26"/>
        <end position="56"/>
    </location>
</feature>
<gene>
    <name evidence="2" type="ORF">M501DRAFT_999925</name>
</gene>
<proteinExistence type="predicted"/>
<organism evidence="2 3">
    <name type="scientific">Patellaria atrata CBS 101060</name>
    <dbReference type="NCBI Taxonomy" id="1346257"/>
    <lineage>
        <taxon>Eukaryota</taxon>
        <taxon>Fungi</taxon>
        <taxon>Dikarya</taxon>
        <taxon>Ascomycota</taxon>
        <taxon>Pezizomycotina</taxon>
        <taxon>Dothideomycetes</taxon>
        <taxon>Dothideomycetes incertae sedis</taxon>
        <taxon>Patellariales</taxon>
        <taxon>Patellariaceae</taxon>
        <taxon>Patellaria</taxon>
    </lineage>
</organism>
<protein>
    <submittedName>
        <fullName evidence="2">Uncharacterized protein</fullName>
    </submittedName>
</protein>
<sequence length="56" mass="6304">MSTTRALRTIEARTVDFDTEIAATHTVTSNNRDRPRPAHEQGGCIRRPSNFPLPKI</sequence>
<name>A0A9P4S1U5_9PEZI</name>
<dbReference type="Proteomes" id="UP000799429">
    <property type="component" value="Unassembled WGS sequence"/>
</dbReference>